<dbReference type="InterPro" id="IPR001610">
    <property type="entry name" value="PAC"/>
</dbReference>
<feature type="domain" description="PAS" evidence="8">
    <location>
        <begin position="131"/>
        <end position="201"/>
    </location>
</feature>
<comment type="caution">
    <text evidence="10">The sequence shown here is derived from an EMBL/GenBank/DDBJ whole genome shotgun (WGS) entry which is preliminary data.</text>
</comment>
<dbReference type="PROSITE" id="PS50109">
    <property type="entry name" value="HIS_KIN"/>
    <property type="match status" value="1"/>
</dbReference>
<keyword evidence="4" id="KW-0808">Transferase</keyword>
<feature type="domain" description="PAS" evidence="8">
    <location>
        <begin position="14"/>
        <end position="79"/>
    </location>
</feature>
<reference evidence="10 11" key="1">
    <citation type="submission" date="2023-02" db="EMBL/GenBank/DDBJ databases">
        <title>Dictyobacter halimunensis sp. nov., a new member of the class Ktedonobacteria from forest soil in a geothermal area.</title>
        <authorList>
            <person name="Rachmania M.K."/>
            <person name="Ningsih F."/>
            <person name="Sakai Y."/>
            <person name="Yabe S."/>
            <person name="Yokota A."/>
            <person name="Sjamsuridzal W."/>
        </authorList>
    </citation>
    <scope>NUCLEOTIDE SEQUENCE [LARGE SCALE GENOMIC DNA]</scope>
    <source>
        <strain evidence="10 11">S3.2.2.5</strain>
    </source>
</reference>
<dbReference type="Pfam" id="PF08447">
    <property type="entry name" value="PAS_3"/>
    <property type="match status" value="1"/>
</dbReference>
<dbReference type="InterPro" id="IPR003594">
    <property type="entry name" value="HATPase_dom"/>
</dbReference>
<keyword evidence="11" id="KW-1185">Reference proteome</keyword>
<dbReference type="InterPro" id="IPR013655">
    <property type="entry name" value="PAS_fold_3"/>
</dbReference>
<evidence type="ECO:0000256" key="6">
    <source>
        <dbReference type="ARBA" id="ARBA00023012"/>
    </source>
</evidence>
<dbReference type="SUPFAM" id="SSF55785">
    <property type="entry name" value="PYP-like sensor domain (PAS domain)"/>
    <property type="match status" value="4"/>
</dbReference>
<dbReference type="Pfam" id="PF08448">
    <property type="entry name" value="PAS_4"/>
    <property type="match status" value="2"/>
</dbReference>
<keyword evidence="3" id="KW-0597">Phosphoprotein</keyword>
<dbReference type="Pfam" id="PF02518">
    <property type="entry name" value="HATPase_c"/>
    <property type="match status" value="1"/>
</dbReference>
<evidence type="ECO:0000256" key="1">
    <source>
        <dbReference type="ARBA" id="ARBA00000085"/>
    </source>
</evidence>
<dbReference type="Gene3D" id="3.30.565.10">
    <property type="entry name" value="Histidine kinase-like ATPase, C-terminal domain"/>
    <property type="match status" value="1"/>
</dbReference>
<keyword evidence="5" id="KW-0418">Kinase</keyword>
<evidence type="ECO:0000259" key="8">
    <source>
        <dbReference type="PROSITE" id="PS50112"/>
    </source>
</evidence>
<dbReference type="Gene3D" id="1.10.287.130">
    <property type="match status" value="1"/>
</dbReference>
<dbReference type="InterPro" id="IPR035965">
    <property type="entry name" value="PAS-like_dom_sf"/>
</dbReference>
<dbReference type="SMART" id="SM00091">
    <property type="entry name" value="PAS"/>
    <property type="match status" value="4"/>
</dbReference>
<dbReference type="RefSeq" id="WP_338258597.1">
    <property type="nucleotide sequence ID" value="NZ_BSRI01000003.1"/>
</dbReference>
<dbReference type="CDD" id="cd00130">
    <property type="entry name" value="PAS"/>
    <property type="match status" value="4"/>
</dbReference>
<organism evidence="10 11">
    <name type="scientific">Dictyobacter halimunensis</name>
    <dbReference type="NCBI Taxonomy" id="3026934"/>
    <lineage>
        <taxon>Bacteria</taxon>
        <taxon>Bacillati</taxon>
        <taxon>Chloroflexota</taxon>
        <taxon>Ktedonobacteria</taxon>
        <taxon>Ktedonobacterales</taxon>
        <taxon>Dictyobacteraceae</taxon>
        <taxon>Dictyobacter</taxon>
    </lineage>
</organism>
<dbReference type="Gene3D" id="3.30.450.20">
    <property type="entry name" value="PAS domain"/>
    <property type="match status" value="4"/>
</dbReference>
<evidence type="ECO:0000256" key="3">
    <source>
        <dbReference type="ARBA" id="ARBA00022553"/>
    </source>
</evidence>
<feature type="domain" description="Histidine kinase" evidence="7">
    <location>
        <begin position="507"/>
        <end position="723"/>
    </location>
</feature>
<dbReference type="SMART" id="SM00086">
    <property type="entry name" value="PAC"/>
    <property type="match status" value="3"/>
</dbReference>
<dbReference type="PROSITE" id="PS50113">
    <property type="entry name" value="PAC"/>
    <property type="match status" value="2"/>
</dbReference>
<dbReference type="EC" id="2.7.13.3" evidence="2"/>
<dbReference type="InterPro" id="IPR000700">
    <property type="entry name" value="PAS-assoc_C"/>
</dbReference>
<evidence type="ECO:0000313" key="10">
    <source>
        <dbReference type="EMBL" id="GLV61182.1"/>
    </source>
</evidence>
<dbReference type="CDD" id="cd00075">
    <property type="entry name" value="HATPase"/>
    <property type="match status" value="1"/>
</dbReference>
<dbReference type="SUPFAM" id="SSF47384">
    <property type="entry name" value="Homodimeric domain of signal transducing histidine kinase"/>
    <property type="match status" value="1"/>
</dbReference>
<evidence type="ECO:0000259" key="7">
    <source>
        <dbReference type="PROSITE" id="PS50109"/>
    </source>
</evidence>
<evidence type="ECO:0000256" key="4">
    <source>
        <dbReference type="ARBA" id="ARBA00022679"/>
    </source>
</evidence>
<dbReference type="PROSITE" id="PS50112">
    <property type="entry name" value="PAS"/>
    <property type="match status" value="3"/>
</dbReference>
<feature type="domain" description="PAC" evidence="9">
    <location>
        <begin position="207"/>
        <end position="259"/>
    </location>
</feature>
<dbReference type="InterPro" id="IPR005467">
    <property type="entry name" value="His_kinase_dom"/>
</dbReference>
<dbReference type="SMART" id="SM00388">
    <property type="entry name" value="HisKA"/>
    <property type="match status" value="1"/>
</dbReference>
<proteinExistence type="predicted"/>
<dbReference type="Pfam" id="PF13426">
    <property type="entry name" value="PAS_9"/>
    <property type="match status" value="1"/>
</dbReference>
<dbReference type="PANTHER" id="PTHR43304:SF1">
    <property type="entry name" value="PAC DOMAIN-CONTAINING PROTEIN"/>
    <property type="match status" value="1"/>
</dbReference>
<feature type="domain" description="PAS" evidence="8">
    <location>
        <begin position="253"/>
        <end position="323"/>
    </location>
</feature>
<dbReference type="NCBIfam" id="TIGR00229">
    <property type="entry name" value="sensory_box"/>
    <property type="match status" value="4"/>
</dbReference>
<comment type="catalytic activity">
    <reaction evidence="1">
        <text>ATP + protein L-histidine = ADP + protein N-phospho-L-histidine.</text>
        <dbReference type="EC" id="2.7.13.3"/>
    </reaction>
</comment>
<evidence type="ECO:0000259" key="9">
    <source>
        <dbReference type="PROSITE" id="PS50113"/>
    </source>
</evidence>
<dbReference type="PRINTS" id="PR00344">
    <property type="entry name" value="BCTRLSENSOR"/>
</dbReference>
<dbReference type="InterPro" id="IPR052162">
    <property type="entry name" value="Sensor_kinase/Photoreceptor"/>
</dbReference>
<feature type="domain" description="PAC" evidence="9">
    <location>
        <begin position="326"/>
        <end position="379"/>
    </location>
</feature>
<name>A0ABQ6G3T8_9CHLR</name>
<dbReference type="EMBL" id="BSRI01000003">
    <property type="protein sequence ID" value="GLV61182.1"/>
    <property type="molecule type" value="Genomic_DNA"/>
</dbReference>
<dbReference type="InterPro" id="IPR036890">
    <property type="entry name" value="HATPase_C_sf"/>
</dbReference>
<protein>
    <recommendedName>
        <fullName evidence="2">histidine kinase</fullName>
        <ecNumber evidence="2">2.7.13.3</ecNumber>
    </recommendedName>
</protein>
<dbReference type="InterPro" id="IPR004358">
    <property type="entry name" value="Sig_transdc_His_kin-like_C"/>
</dbReference>
<evidence type="ECO:0000256" key="2">
    <source>
        <dbReference type="ARBA" id="ARBA00012438"/>
    </source>
</evidence>
<dbReference type="InterPro" id="IPR036097">
    <property type="entry name" value="HisK_dim/P_sf"/>
</dbReference>
<dbReference type="SUPFAM" id="SSF55874">
    <property type="entry name" value="ATPase domain of HSP90 chaperone/DNA topoisomerase II/histidine kinase"/>
    <property type="match status" value="1"/>
</dbReference>
<keyword evidence="6" id="KW-0902">Two-component regulatory system</keyword>
<dbReference type="Proteomes" id="UP001344906">
    <property type="component" value="Unassembled WGS sequence"/>
</dbReference>
<dbReference type="CDD" id="cd00082">
    <property type="entry name" value="HisKA"/>
    <property type="match status" value="1"/>
</dbReference>
<evidence type="ECO:0000313" key="11">
    <source>
        <dbReference type="Proteomes" id="UP001344906"/>
    </source>
</evidence>
<dbReference type="InterPro" id="IPR000014">
    <property type="entry name" value="PAS"/>
</dbReference>
<dbReference type="PANTHER" id="PTHR43304">
    <property type="entry name" value="PHYTOCHROME-LIKE PROTEIN CPH1"/>
    <property type="match status" value="1"/>
</dbReference>
<sequence length="725" mass="81326">MSHTKQTRRITHASRGTLLHILEALPGAVLVIDDDATIVYANAHAQAMTGATPGEVVGTSLWRCAPQLVSPQLYQAVQQASQTSNPINVAYVSPATKNRLHVSLSPTDEGLVLFFHGDPEPLPHQEAWNRDERMYRDLLESCADAVTLVTPDGVILDINQPTLAGVHRRREEVIGTPLTELPVWSHDPMVQQQLRAAMAQASQGETVRFEVSIHPRTGLSLNMVMTIIPHCDARQQVEYLICASQDISECKHAENELRTLVDAIPQLVWVKRPDGFSEYHNQRWCDYTGMTPEQAQGDGWMQALHPDDRQGVLDAWQVSLHTGTPYERELRLRNGRTGAYRWFLARAEPCNNAQGQIVKWFGSNTDIDEQKRLERALRQSQERANVLMDSSIIGIDISKGEQIVDANDTFLRMTGYTREDLRAGRINWMQMTPPDYRERTLQAQQEFDTQQLVMPYEKELLGKDGSRLPVIVGRVALPSNPAQGIAFVLDNSARKELERRKDDLINMASHELMTPLTAVKLQAQIVRRHLVKQGLHEAAEDLLGLEEPVAQLEHLVGELLDISKIQTDGLEYRQEMVDLDALLREITDTMQYLNPSYTLVVRGAAQTTLIGDRKRLRQIFTNLISNAIKYSPDAKTVEIDLSTSSETVTISVRDYGLGIPRELHDKIFERFYRAAGPRQLAVPGLGMGLSIVAEIVKRHGGTIMVDSTVGEGSTFTVTFPRTRDV</sequence>
<dbReference type="SMART" id="SM00387">
    <property type="entry name" value="HATPase_c"/>
    <property type="match status" value="1"/>
</dbReference>
<dbReference type="InterPro" id="IPR003661">
    <property type="entry name" value="HisK_dim/P_dom"/>
</dbReference>
<dbReference type="Pfam" id="PF00512">
    <property type="entry name" value="HisKA"/>
    <property type="match status" value="1"/>
</dbReference>
<evidence type="ECO:0000256" key="5">
    <source>
        <dbReference type="ARBA" id="ARBA00022777"/>
    </source>
</evidence>
<dbReference type="InterPro" id="IPR013656">
    <property type="entry name" value="PAS_4"/>
</dbReference>
<accession>A0ABQ6G3T8</accession>
<gene>
    <name evidence="10" type="ORF">KDH_79980</name>
</gene>